<comment type="function">
    <text evidence="7">Required for the formation of a threonylcarbamoyl group on adenosine at position 37 (t(6)A37) in mitochondrial tRNAs that read codons beginning with adenine. Probably involved in the transfer of the threonylcarbamoyl moiety of threonylcarbamoyl-AMP (TC-AMP) to the N6 group of A37. Involved in mitochondrial genome maintenance.</text>
</comment>
<evidence type="ECO:0000256" key="2">
    <source>
        <dbReference type="ARBA" id="ARBA00022679"/>
    </source>
</evidence>
<dbReference type="AlphaFoldDB" id="A0A4V3SIF3"/>
<evidence type="ECO:0000313" key="10">
    <source>
        <dbReference type="Proteomes" id="UP000298138"/>
    </source>
</evidence>
<dbReference type="FunCoup" id="A0A4V3SIF3">
    <property type="interactions" value="410"/>
</dbReference>
<dbReference type="InterPro" id="IPR017861">
    <property type="entry name" value="KAE1/TsaD"/>
</dbReference>
<dbReference type="InterPro" id="IPR022450">
    <property type="entry name" value="TsaD"/>
</dbReference>
<comment type="subunit">
    <text evidence="7">Homodimer.</text>
</comment>
<dbReference type="OrthoDB" id="10259622at2759"/>
<protein>
    <recommendedName>
        <fullName evidence="1">N(6)-L-threonylcarbamoyladenine synthase</fullName>
        <ecNumber evidence="1">2.3.1.234</ecNumber>
    </recommendedName>
</protein>
<dbReference type="InterPro" id="IPR000905">
    <property type="entry name" value="Gcp-like_dom"/>
</dbReference>
<comment type="similarity">
    <text evidence="7">Belongs to the KAE1 / TsaD family.</text>
</comment>
<keyword evidence="7" id="KW-0496">Mitochondrion</keyword>
<evidence type="ECO:0000256" key="7">
    <source>
        <dbReference type="HAMAP-Rule" id="MF_03179"/>
    </source>
</evidence>
<evidence type="ECO:0000256" key="6">
    <source>
        <dbReference type="ARBA" id="ARBA00048117"/>
    </source>
</evidence>
<dbReference type="STRING" id="341454.A0A4V3SIF3"/>
<keyword evidence="5 7" id="KW-0012">Acyltransferase</keyword>
<dbReference type="HAMAP" id="MF_01445">
    <property type="entry name" value="TsaD"/>
    <property type="match status" value="1"/>
</dbReference>
<keyword evidence="3 7" id="KW-0819">tRNA processing</keyword>
<comment type="catalytic activity">
    <reaction evidence="6 7">
        <text>L-threonylcarbamoyladenylate + adenosine(37) in tRNA = N(6)-L-threonylcarbamoyladenosine(37) in tRNA + AMP + H(+)</text>
        <dbReference type="Rhea" id="RHEA:37059"/>
        <dbReference type="Rhea" id="RHEA-COMP:10162"/>
        <dbReference type="Rhea" id="RHEA-COMP:10163"/>
        <dbReference type="ChEBI" id="CHEBI:15378"/>
        <dbReference type="ChEBI" id="CHEBI:73682"/>
        <dbReference type="ChEBI" id="CHEBI:74411"/>
        <dbReference type="ChEBI" id="CHEBI:74418"/>
        <dbReference type="ChEBI" id="CHEBI:456215"/>
        <dbReference type="EC" id="2.3.1.234"/>
    </reaction>
</comment>
<keyword evidence="2 7" id="KW-0808">Transferase</keyword>
<comment type="cofactor">
    <cofactor evidence="7">
        <name>a divalent metal cation</name>
        <dbReference type="ChEBI" id="CHEBI:60240"/>
    </cofactor>
    <text evidence="7">Binds 1 divalent metal cation per subunit.</text>
</comment>
<dbReference type="PANTHER" id="PTHR11735">
    <property type="entry name" value="TRNA N6-ADENOSINE THREONYLCARBAMOYLTRANSFERASE"/>
    <property type="match status" value="1"/>
</dbReference>
<evidence type="ECO:0000256" key="4">
    <source>
        <dbReference type="ARBA" id="ARBA00022723"/>
    </source>
</evidence>
<dbReference type="GO" id="GO:0072670">
    <property type="term" value="P:mitochondrial tRNA threonylcarbamoyladenosine modification"/>
    <property type="evidence" value="ECO:0007669"/>
    <property type="project" value="TreeGrafter"/>
</dbReference>
<organism evidence="9 10">
    <name type="scientific">Ascodesmis nigricans</name>
    <dbReference type="NCBI Taxonomy" id="341454"/>
    <lineage>
        <taxon>Eukaryota</taxon>
        <taxon>Fungi</taxon>
        <taxon>Dikarya</taxon>
        <taxon>Ascomycota</taxon>
        <taxon>Pezizomycotina</taxon>
        <taxon>Pezizomycetes</taxon>
        <taxon>Pezizales</taxon>
        <taxon>Ascodesmidaceae</taxon>
        <taxon>Ascodesmis</taxon>
    </lineage>
</organism>
<dbReference type="PANTHER" id="PTHR11735:SF6">
    <property type="entry name" value="TRNA N6-ADENOSINE THREONYLCARBAMOYLTRANSFERASE, MITOCHONDRIAL"/>
    <property type="match status" value="1"/>
</dbReference>
<keyword evidence="10" id="KW-1185">Reference proteome</keyword>
<reference evidence="9 10" key="1">
    <citation type="submission" date="2019-04" db="EMBL/GenBank/DDBJ databases">
        <title>Comparative genomics and transcriptomics to analyze fruiting body development in filamentous ascomycetes.</title>
        <authorList>
            <consortium name="DOE Joint Genome Institute"/>
            <person name="Lutkenhaus R."/>
            <person name="Traeger S."/>
            <person name="Breuer J."/>
            <person name="Kuo A."/>
            <person name="Lipzen A."/>
            <person name="Pangilinan J."/>
            <person name="Dilworth D."/>
            <person name="Sandor L."/>
            <person name="Poggeler S."/>
            <person name="Barry K."/>
            <person name="Grigoriev I.V."/>
            <person name="Nowrousian M."/>
        </authorList>
    </citation>
    <scope>NUCLEOTIDE SEQUENCE [LARGE SCALE GENOMIC DNA]</scope>
    <source>
        <strain evidence="9 10">CBS 389.68</strain>
    </source>
</reference>
<accession>A0A4V3SIF3</accession>
<gene>
    <name evidence="9" type="ORF">EX30DRAFT_396719</name>
</gene>
<keyword evidence="4 7" id="KW-0479">Metal-binding</keyword>
<dbReference type="Gene3D" id="3.30.420.40">
    <property type="match status" value="2"/>
</dbReference>
<evidence type="ECO:0000313" key="9">
    <source>
        <dbReference type="EMBL" id="TGZ79905.1"/>
    </source>
</evidence>
<comment type="subcellular location">
    <subcellularLocation>
        <location evidence="7">Mitochondrion</location>
    </subcellularLocation>
</comment>
<sequence>MPPRLLSPRRPPWLTFTLQRPQYRRFTVLGIETSCDDTSIALLHAPPTSAPQLLYHRTVTSSNRIYRGVHPVVSLNSHRTNLAPLIQECLSLHPDHRPDLISATRGPGMAGALAVGYDTAQGLSVGLGIPFIGVNHMHAHLLTSRMVESLSGSTPLSLNPNDPVKFYPKFPFLTLLVSGGHTMLVHSRSLLSHKIIANTIDVAVGDMIDKAARDLLPESYIASSSGKQSNKDAICYGQLLEDFCFPSGGGVAGENYVYFAPGTKARKAQNKALLEKYGDWGISEPLKKWDKGKRAAVFSFGGMGSEVDRALQKNKISEDDVETRRAMGRETMVRAFEHVISRAVMALEAMPFEERLEVRDLVVSGGVASNGFLRHMARVYLKEKGFWDVRLVTPPPKFCTDNAAMIAWTGLEMWRDGWRTELGVYPIRKWTLDSEVGAGDVEKGLDVVAGLMGADGWVRRDTE</sequence>
<dbReference type="SUPFAM" id="SSF53067">
    <property type="entry name" value="Actin-like ATPase domain"/>
    <property type="match status" value="2"/>
</dbReference>
<dbReference type="GO" id="GO:0005739">
    <property type="term" value="C:mitochondrion"/>
    <property type="evidence" value="ECO:0007669"/>
    <property type="project" value="UniProtKB-SubCell"/>
</dbReference>
<evidence type="ECO:0000256" key="3">
    <source>
        <dbReference type="ARBA" id="ARBA00022694"/>
    </source>
</evidence>
<proteinExistence type="inferred from homology"/>
<dbReference type="GO" id="GO:0061711">
    <property type="term" value="F:tRNA N(6)-L-threonylcarbamoyladenine synthase activity"/>
    <property type="evidence" value="ECO:0007669"/>
    <property type="project" value="UniProtKB-EC"/>
</dbReference>
<dbReference type="EMBL" id="ML220128">
    <property type="protein sequence ID" value="TGZ79905.1"/>
    <property type="molecule type" value="Genomic_DNA"/>
</dbReference>
<dbReference type="InParanoid" id="A0A4V3SIF3"/>
<dbReference type="Pfam" id="PF00814">
    <property type="entry name" value="TsaD"/>
    <property type="match status" value="1"/>
</dbReference>
<name>A0A4V3SIF3_9PEZI</name>
<dbReference type="EC" id="2.3.1.234" evidence="1"/>
<evidence type="ECO:0000259" key="8">
    <source>
        <dbReference type="Pfam" id="PF00814"/>
    </source>
</evidence>
<dbReference type="InterPro" id="IPR043129">
    <property type="entry name" value="ATPase_NBD"/>
</dbReference>
<dbReference type="GO" id="GO:0046872">
    <property type="term" value="F:metal ion binding"/>
    <property type="evidence" value="ECO:0007669"/>
    <property type="project" value="UniProtKB-KW"/>
</dbReference>
<dbReference type="PRINTS" id="PR00789">
    <property type="entry name" value="OSIALOPTASE"/>
</dbReference>
<evidence type="ECO:0000256" key="1">
    <source>
        <dbReference type="ARBA" id="ARBA00012156"/>
    </source>
</evidence>
<feature type="domain" description="Gcp-like" evidence="8">
    <location>
        <begin position="63"/>
        <end position="408"/>
    </location>
</feature>
<dbReference type="Proteomes" id="UP000298138">
    <property type="component" value="Unassembled WGS sequence"/>
</dbReference>
<evidence type="ECO:0000256" key="5">
    <source>
        <dbReference type="ARBA" id="ARBA00023315"/>
    </source>
</evidence>